<dbReference type="InterPro" id="IPR051068">
    <property type="entry name" value="MFS_Domain-Containing_Protein"/>
</dbReference>
<dbReference type="Proteomes" id="UP000007797">
    <property type="component" value="Unassembled WGS sequence"/>
</dbReference>
<name>F4Q7K7_CACFS</name>
<dbReference type="OrthoDB" id="20171at2759"/>
<dbReference type="PANTHER" id="PTHR23510">
    <property type="entry name" value="INNER MEMBRANE TRANSPORT PROTEIN YAJR"/>
    <property type="match status" value="1"/>
</dbReference>
<keyword evidence="2" id="KW-0813">Transport</keyword>
<feature type="transmembrane region" description="Helical" evidence="6">
    <location>
        <begin position="80"/>
        <end position="105"/>
    </location>
</feature>
<dbReference type="GO" id="GO:0012505">
    <property type="term" value="C:endomembrane system"/>
    <property type="evidence" value="ECO:0007669"/>
    <property type="project" value="UniProtKB-SubCell"/>
</dbReference>
<evidence type="ECO:0000256" key="6">
    <source>
        <dbReference type="SAM" id="Phobius"/>
    </source>
</evidence>
<evidence type="ECO:0008006" key="9">
    <source>
        <dbReference type="Google" id="ProtNLM"/>
    </source>
</evidence>
<protein>
    <recommendedName>
        <fullName evidence="9">Major facilitator superfamily (MFS) profile domain-containing protein</fullName>
    </recommendedName>
</protein>
<feature type="transmembrane region" description="Helical" evidence="6">
    <location>
        <begin position="139"/>
        <end position="164"/>
    </location>
</feature>
<dbReference type="GeneID" id="14868278"/>
<reference evidence="8" key="1">
    <citation type="journal article" date="2011" name="Genome Res.">
        <title>Phylogeny-wide analysis of social amoeba genomes highlights ancient origins for complex intercellular communication.</title>
        <authorList>
            <person name="Heidel A.J."/>
            <person name="Lawal H.M."/>
            <person name="Felder M."/>
            <person name="Schilde C."/>
            <person name="Helps N.R."/>
            <person name="Tunggal B."/>
            <person name="Rivero F."/>
            <person name="John U."/>
            <person name="Schleicher M."/>
            <person name="Eichinger L."/>
            <person name="Platzer M."/>
            <person name="Noegel A.A."/>
            <person name="Schaap P."/>
            <person name="Gloeckner G."/>
        </authorList>
    </citation>
    <scope>NUCLEOTIDE SEQUENCE [LARGE SCALE GENOMIC DNA]</scope>
    <source>
        <strain evidence="8">SH3</strain>
    </source>
</reference>
<keyword evidence="4 6" id="KW-1133">Transmembrane helix</keyword>
<comment type="subcellular location">
    <subcellularLocation>
        <location evidence="1">Endomembrane system</location>
        <topology evidence="1">Multi-pass membrane protein</topology>
    </subcellularLocation>
</comment>
<evidence type="ECO:0000256" key="1">
    <source>
        <dbReference type="ARBA" id="ARBA00004127"/>
    </source>
</evidence>
<dbReference type="InterPro" id="IPR036259">
    <property type="entry name" value="MFS_trans_sf"/>
</dbReference>
<evidence type="ECO:0000256" key="5">
    <source>
        <dbReference type="ARBA" id="ARBA00023136"/>
    </source>
</evidence>
<keyword evidence="3 6" id="KW-0812">Transmembrane</keyword>
<evidence type="ECO:0000313" key="7">
    <source>
        <dbReference type="EMBL" id="EGG16389.1"/>
    </source>
</evidence>
<dbReference type="AlphaFoldDB" id="F4Q7K7"/>
<keyword evidence="5 6" id="KW-0472">Membrane</keyword>
<evidence type="ECO:0000256" key="3">
    <source>
        <dbReference type="ARBA" id="ARBA00022692"/>
    </source>
</evidence>
<feature type="transmembrane region" description="Helical" evidence="6">
    <location>
        <begin position="111"/>
        <end position="127"/>
    </location>
</feature>
<sequence length="265" mass="29754">MSIIQDQQLDECLVEISNDEIPLVIQSDEKVDQLSNIEPEKRNNIDLYLVYLLLFLSESSRGIVLPTISLYVISVGGNTSFLGIIISGFSLGRFLSTIIQVIYQLFHLKEFLLGVGAGTLSVVRSYIAEITTVKERTKFVAITGAVQYLGFAITPSIGSTLAYIPPFNIGVFPINPITSPGWLLFIELYWESLKHWVHPFILYSMMILTIQVDTFLVRLDVLEWSYCLVLDTSLKEDLMTFTFSLLLTASIGKNSQVIESLELLV</sequence>
<gene>
    <name evidence="7" type="ORF">DFA_09420</name>
</gene>
<evidence type="ECO:0000256" key="4">
    <source>
        <dbReference type="ARBA" id="ARBA00022989"/>
    </source>
</evidence>
<dbReference type="SUPFAM" id="SSF103473">
    <property type="entry name" value="MFS general substrate transporter"/>
    <property type="match status" value="1"/>
</dbReference>
<dbReference type="RefSeq" id="XP_004354773.1">
    <property type="nucleotide sequence ID" value="XM_004354721.1"/>
</dbReference>
<evidence type="ECO:0000256" key="2">
    <source>
        <dbReference type="ARBA" id="ARBA00022448"/>
    </source>
</evidence>
<dbReference type="Gene3D" id="1.20.1250.20">
    <property type="entry name" value="MFS general substrate transporter like domains"/>
    <property type="match status" value="1"/>
</dbReference>
<accession>F4Q7K7</accession>
<dbReference type="PANTHER" id="PTHR23510:SF3">
    <property type="entry name" value="MAJOR FACILITATOR SUPERFAMILY DOMAIN-CONTAINING PROTEIN 8"/>
    <property type="match status" value="1"/>
</dbReference>
<dbReference type="KEGG" id="dfa:DFA_09420"/>
<proteinExistence type="predicted"/>
<keyword evidence="8" id="KW-1185">Reference proteome</keyword>
<dbReference type="EMBL" id="GL883024">
    <property type="protein sequence ID" value="EGG16389.1"/>
    <property type="molecule type" value="Genomic_DNA"/>
</dbReference>
<evidence type="ECO:0000313" key="8">
    <source>
        <dbReference type="Proteomes" id="UP000007797"/>
    </source>
</evidence>
<organism evidence="7 8">
    <name type="scientific">Cavenderia fasciculata</name>
    <name type="common">Slime mold</name>
    <name type="synonym">Dictyostelium fasciculatum</name>
    <dbReference type="NCBI Taxonomy" id="261658"/>
    <lineage>
        <taxon>Eukaryota</taxon>
        <taxon>Amoebozoa</taxon>
        <taxon>Evosea</taxon>
        <taxon>Eumycetozoa</taxon>
        <taxon>Dictyostelia</taxon>
        <taxon>Acytosteliales</taxon>
        <taxon>Cavenderiaceae</taxon>
        <taxon>Cavenderia</taxon>
    </lineage>
</organism>